<proteinExistence type="predicted"/>
<protein>
    <submittedName>
        <fullName evidence="1">Uncharacterized protein</fullName>
    </submittedName>
</protein>
<evidence type="ECO:0000313" key="1">
    <source>
        <dbReference type="EMBL" id="SMO70091.1"/>
    </source>
</evidence>
<gene>
    <name evidence="1" type="ORF">SAMN06264867_106228</name>
</gene>
<sequence>MPNMPSPDELLPDPDELYEHLVDQLSFLQNRGGKISRNKRNFRKTLSTLEEEDPEDWTLDINPNWIVQIETPDYLSRNDSKRDFAIQDGLAVVGGIIKAEENQFKEYSLHLTLIAHRNSEVRGHHAGAPCCWNHGSDEWKFRVAKRYHFDIDVGDDDTEDKPIAHLQSGGNFKKENLPKEIDSDAIHYCSTPLDKPRLPHPPMDPILVLQLVADQYECPSDIRSEYWESQIFEAESMLWERYYSRISEHVSNNDRTDLFDSLISNGRMD</sequence>
<dbReference type="AlphaFoldDB" id="A0A521DG40"/>
<dbReference type="Proteomes" id="UP000319712">
    <property type="component" value="Unassembled WGS sequence"/>
</dbReference>
<evidence type="ECO:0000313" key="2">
    <source>
        <dbReference type="Proteomes" id="UP000319712"/>
    </source>
</evidence>
<dbReference type="EMBL" id="FXTD01000006">
    <property type="protein sequence ID" value="SMO70091.1"/>
    <property type="molecule type" value="Genomic_DNA"/>
</dbReference>
<organism evidence="1 2">
    <name type="scientific">Halorubrum cibi</name>
    <dbReference type="NCBI Taxonomy" id="413815"/>
    <lineage>
        <taxon>Archaea</taxon>
        <taxon>Methanobacteriati</taxon>
        <taxon>Methanobacteriota</taxon>
        <taxon>Stenosarchaea group</taxon>
        <taxon>Halobacteria</taxon>
        <taxon>Halobacteriales</taxon>
        <taxon>Haloferacaceae</taxon>
        <taxon>Halorubrum</taxon>
    </lineage>
</organism>
<name>A0A521DG40_9EURY</name>
<reference evidence="1 2" key="1">
    <citation type="submission" date="2017-05" db="EMBL/GenBank/DDBJ databases">
        <authorList>
            <person name="Varghese N."/>
            <person name="Submissions S."/>
        </authorList>
    </citation>
    <scope>NUCLEOTIDE SEQUENCE [LARGE SCALE GENOMIC DNA]</scope>
    <source>
        <strain evidence="1 2">DSM 19504</strain>
    </source>
</reference>
<keyword evidence="2" id="KW-1185">Reference proteome</keyword>
<accession>A0A521DG40</accession>